<feature type="region of interest" description="Disordered" evidence="1">
    <location>
        <begin position="108"/>
        <end position="143"/>
    </location>
</feature>
<keyword evidence="3" id="KW-1185">Reference proteome</keyword>
<reference evidence="3" key="1">
    <citation type="journal article" date="2023" name="Mol. Phylogenet. Evol.">
        <title>Genome-scale phylogeny and comparative genomics of the fungal order Sordariales.</title>
        <authorList>
            <person name="Hensen N."/>
            <person name="Bonometti L."/>
            <person name="Westerberg I."/>
            <person name="Brannstrom I.O."/>
            <person name="Guillou S."/>
            <person name="Cros-Aarteil S."/>
            <person name="Calhoun S."/>
            <person name="Haridas S."/>
            <person name="Kuo A."/>
            <person name="Mondo S."/>
            <person name="Pangilinan J."/>
            <person name="Riley R."/>
            <person name="LaButti K."/>
            <person name="Andreopoulos B."/>
            <person name="Lipzen A."/>
            <person name="Chen C."/>
            <person name="Yan M."/>
            <person name="Daum C."/>
            <person name="Ng V."/>
            <person name="Clum A."/>
            <person name="Steindorff A."/>
            <person name="Ohm R.A."/>
            <person name="Martin F."/>
            <person name="Silar P."/>
            <person name="Natvig D.O."/>
            <person name="Lalanne C."/>
            <person name="Gautier V."/>
            <person name="Ament-Velasquez S.L."/>
            <person name="Kruys A."/>
            <person name="Hutchinson M.I."/>
            <person name="Powell A.J."/>
            <person name="Barry K."/>
            <person name="Miller A.N."/>
            <person name="Grigoriev I.V."/>
            <person name="Debuchy R."/>
            <person name="Gladieux P."/>
            <person name="Hiltunen Thoren M."/>
            <person name="Johannesson H."/>
        </authorList>
    </citation>
    <scope>NUCLEOTIDE SEQUENCE [LARGE SCALE GENOMIC DNA]</scope>
    <source>
        <strain evidence="3">CBS 340.73</strain>
    </source>
</reference>
<organism evidence="2 3">
    <name type="scientific">Diplogelasinospora grovesii</name>
    <dbReference type="NCBI Taxonomy" id="303347"/>
    <lineage>
        <taxon>Eukaryota</taxon>
        <taxon>Fungi</taxon>
        <taxon>Dikarya</taxon>
        <taxon>Ascomycota</taxon>
        <taxon>Pezizomycotina</taxon>
        <taxon>Sordariomycetes</taxon>
        <taxon>Sordariomycetidae</taxon>
        <taxon>Sordariales</taxon>
        <taxon>Diplogelasinosporaceae</taxon>
        <taxon>Diplogelasinospora</taxon>
    </lineage>
</organism>
<name>A0AAN6S574_9PEZI</name>
<evidence type="ECO:0000313" key="3">
    <source>
        <dbReference type="Proteomes" id="UP001303473"/>
    </source>
</evidence>
<dbReference type="Proteomes" id="UP001303473">
    <property type="component" value="Unassembled WGS sequence"/>
</dbReference>
<gene>
    <name evidence="2" type="ORF">QBC46DRAFT_125929</name>
</gene>
<evidence type="ECO:0000256" key="1">
    <source>
        <dbReference type="SAM" id="MobiDB-lite"/>
    </source>
</evidence>
<feature type="compositionally biased region" description="Gly residues" evidence="1">
    <location>
        <begin position="119"/>
        <end position="128"/>
    </location>
</feature>
<evidence type="ECO:0000313" key="2">
    <source>
        <dbReference type="EMBL" id="KAK3940458.1"/>
    </source>
</evidence>
<sequence>MASTKVLPAGGSTNTTTQFTTIKDLFEQIDRTTGDVLTVQGVSPKDFTEIEKEREARRRKFRFRRYQAESEILIIAIPTAAHEQLHHYLNIRIIIGIAGMGLEHDWRSSGSTTFRPRGHPGGDGGEGDSSGCPISQRPGGQDWPTLVIEAGYSQSLEGLRADMQWWFSASNHQVKIVLLVKLDQSRGEIILEKWQEVSAPPPPRQGPITRAAAAATQLQPSRDQLIAITRAPGITNTHPNRFNPTSYIVTSGALRLEFEHLFLRPPGPGEADIIISMLQLQKFAENVWRVV</sequence>
<dbReference type="AlphaFoldDB" id="A0AAN6S574"/>
<protein>
    <submittedName>
        <fullName evidence="2">Uncharacterized protein</fullName>
    </submittedName>
</protein>
<dbReference type="EMBL" id="MU853796">
    <property type="protein sequence ID" value="KAK3940458.1"/>
    <property type="molecule type" value="Genomic_DNA"/>
</dbReference>
<proteinExistence type="predicted"/>
<accession>A0AAN6S574</accession>
<comment type="caution">
    <text evidence="2">The sequence shown here is derived from an EMBL/GenBank/DDBJ whole genome shotgun (WGS) entry which is preliminary data.</text>
</comment>